<dbReference type="SUPFAM" id="SSF51126">
    <property type="entry name" value="Pectin lyase-like"/>
    <property type="match status" value="1"/>
</dbReference>
<dbReference type="RefSeq" id="WP_248411528.1">
    <property type="nucleotide sequence ID" value="NZ_JALPQF010000001.1"/>
</dbReference>
<dbReference type="InterPro" id="IPR026444">
    <property type="entry name" value="Secre_tail"/>
</dbReference>
<dbReference type="Proteomes" id="UP001203687">
    <property type="component" value="Unassembled WGS sequence"/>
</dbReference>
<proteinExistence type="predicted"/>
<reference evidence="4" key="1">
    <citation type="submission" date="2022-04" db="EMBL/GenBank/DDBJ databases">
        <authorList>
            <person name="Ren T."/>
        </authorList>
    </citation>
    <scope>NUCLEOTIDE SEQUENCE</scope>
    <source>
        <strain evidence="4">F63249</strain>
    </source>
</reference>
<dbReference type="InterPro" id="IPR011050">
    <property type="entry name" value="Pectin_lyase_fold/virulence"/>
</dbReference>
<sequence length="626" mass="67963">MKRILFFMTLLCVSMSALAQNEFTGEGDGYSWSDPFNWSYFDVPQYGDDILIDNGFVYYEGFTFEPYGTLELRNGSSLFTQSDIVLLGDFIVDVTSSVELYVNEVDIFTQISCEGNYFFNGSMVVYMPGFGPQIGDSFQIIEGAQGSCGTATTLFVPENQTSGIEVTFGVECESDGIYYTVTDINYASAIAWDGEGGDGLWNNPANWDPNGLPTADDIVYFNQPGVGDIAYTDGAGTTSAKEIIVGRNNTLVINGNLSMYSLINNNVGGTIIWNAGEISKQDVNVQSLLINYGSLIIDGPGLKEIEDDFEIWAFETDIEHNQGDLNINNGRIRIFNLVNYNINADNITIGYDSGTNHSFQIQGIGGIKKTAGSGISTINLTDLYNGSDIISDEGTLVIEEAFTEGQFSNFGGSGTIRFPSGFELNSEISPGSSPGVLTIAGNLTTGTNTTFNIEIDGPTVGTEYDRLVVQNNADISGDFNVVLGYLPSSDAIFEIVTSSSLTVTDIPETIEADYGGNFVIFSVEVKDGSIYLLGPDATLDVDELTIAEILSVYPNPAKDVLNIKSETLINGDWHLINQLGQIVNKGDFTSTRTMIDIRQLTSGLYFLNINDKSTNQIIIKKVMISN</sequence>
<comment type="caution">
    <text evidence="4">The sequence shown here is derived from an EMBL/GenBank/DDBJ whole genome shotgun (WGS) entry which is preliminary data.</text>
</comment>
<keyword evidence="1 2" id="KW-0732">Signal</keyword>
<gene>
    <name evidence="4" type="ORF">MUY34_00650</name>
</gene>
<keyword evidence="5" id="KW-1185">Reference proteome</keyword>
<evidence type="ECO:0000256" key="2">
    <source>
        <dbReference type="SAM" id="SignalP"/>
    </source>
</evidence>
<evidence type="ECO:0000313" key="4">
    <source>
        <dbReference type="EMBL" id="MCK8479103.1"/>
    </source>
</evidence>
<feature type="domain" description="Secretion system C-terminal sorting" evidence="3">
    <location>
        <begin position="552"/>
        <end position="624"/>
    </location>
</feature>
<dbReference type="EMBL" id="JALPQF010000001">
    <property type="protein sequence ID" value="MCK8479103.1"/>
    <property type="molecule type" value="Genomic_DNA"/>
</dbReference>
<protein>
    <submittedName>
        <fullName evidence="4">T9SS type A sorting domain-containing protein</fullName>
    </submittedName>
</protein>
<accession>A0ABT0H3Z9</accession>
<dbReference type="NCBIfam" id="TIGR04183">
    <property type="entry name" value="Por_Secre_tail"/>
    <property type="match status" value="1"/>
</dbReference>
<dbReference type="Pfam" id="PF18962">
    <property type="entry name" value="Por_Secre_tail"/>
    <property type="match status" value="1"/>
</dbReference>
<evidence type="ECO:0000256" key="1">
    <source>
        <dbReference type="ARBA" id="ARBA00022729"/>
    </source>
</evidence>
<name>A0ABT0H3Z9_9FLAO</name>
<feature type="signal peptide" evidence="2">
    <location>
        <begin position="1"/>
        <end position="19"/>
    </location>
</feature>
<evidence type="ECO:0000313" key="5">
    <source>
        <dbReference type="Proteomes" id="UP001203687"/>
    </source>
</evidence>
<feature type="chain" id="PRO_5045130435" evidence="2">
    <location>
        <begin position="20"/>
        <end position="626"/>
    </location>
</feature>
<evidence type="ECO:0000259" key="3">
    <source>
        <dbReference type="Pfam" id="PF18962"/>
    </source>
</evidence>
<organism evidence="4 5">
    <name type="scientific">Psychroserpens algicola</name>
    <dbReference type="NCBI Taxonomy" id="1719034"/>
    <lineage>
        <taxon>Bacteria</taxon>
        <taxon>Pseudomonadati</taxon>
        <taxon>Bacteroidota</taxon>
        <taxon>Flavobacteriia</taxon>
        <taxon>Flavobacteriales</taxon>
        <taxon>Flavobacteriaceae</taxon>
        <taxon>Psychroserpens</taxon>
    </lineage>
</organism>